<dbReference type="InterPro" id="IPR050738">
    <property type="entry name" value="Sulfatase"/>
</dbReference>
<dbReference type="InterPro" id="IPR017850">
    <property type="entry name" value="Alkaline_phosphatase_core_sf"/>
</dbReference>
<dbReference type="PROSITE" id="PS00523">
    <property type="entry name" value="SULFATASE_1"/>
    <property type="match status" value="1"/>
</dbReference>
<evidence type="ECO:0000256" key="3">
    <source>
        <dbReference type="ARBA" id="ARBA00022801"/>
    </source>
</evidence>
<keyword evidence="2" id="KW-0479">Metal-binding</keyword>
<organism evidence="7 8">
    <name type="scientific">Euzebyella saccharophila</name>
    <dbReference type="NCBI Taxonomy" id="679664"/>
    <lineage>
        <taxon>Bacteria</taxon>
        <taxon>Pseudomonadati</taxon>
        <taxon>Bacteroidota</taxon>
        <taxon>Flavobacteriia</taxon>
        <taxon>Flavobacteriales</taxon>
        <taxon>Flavobacteriaceae</taxon>
        <taxon>Euzebyella</taxon>
    </lineage>
</organism>
<dbReference type="CDD" id="cd16026">
    <property type="entry name" value="GALNS_like"/>
    <property type="match status" value="1"/>
</dbReference>
<evidence type="ECO:0000313" key="7">
    <source>
        <dbReference type="EMBL" id="MFC4095221.1"/>
    </source>
</evidence>
<dbReference type="RefSeq" id="WP_192461068.1">
    <property type="nucleotide sequence ID" value="NZ_JACYFJ010000001.1"/>
</dbReference>
<dbReference type="SUPFAM" id="SSF53649">
    <property type="entry name" value="Alkaline phosphatase-like"/>
    <property type="match status" value="1"/>
</dbReference>
<dbReference type="InterPro" id="IPR000917">
    <property type="entry name" value="Sulfatase_N"/>
</dbReference>
<evidence type="ECO:0000256" key="5">
    <source>
        <dbReference type="SAM" id="SignalP"/>
    </source>
</evidence>
<proteinExistence type="inferred from homology"/>
<evidence type="ECO:0000256" key="1">
    <source>
        <dbReference type="ARBA" id="ARBA00008779"/>
    </source>
</evidence>
<comment type="caution">
    <text evidence="7">The sequence shown here is derived from an EMBL/GenBank/DDBJ whole genome shotgun (WGS) entry which is preliminary data.</text>
</comment>
<protein>
    <submittedName>
        <fullName evidence="7">Sulfatase</fullName>
    </submittedName>
</protein>
<dbReference type="InterPro" id="IPR024607">
    <property type="entry name" value="Sulfatase_CS"/>
</dbReference>
<feature type="domain" description="Sulfatase N-terminal" evidence="6">
    <location>
        <begin position="32"/>
        <end position="356"/>
    </location>
</feature>
<comment type="similarity">
    <text evidence="1">Belongs to the sulfatase family.</text>
</comment>
<feature type="signal peptide" evidence="5">
    <location>
        <begin position="1"/>
        <end position="27"/>
    </location>
</feature>
<dbReference type="Pfam" id="PF00884">
    <property type="entry name" value="Sulfatase"/>
    <property type="match status" value="1"/>
</dbReference>
<keyword evidence="4" id="KW-0106">Calcium</keyword>
<dbReference type="Pfam" id="PF14707">
    <property type="entry name" value="Sulfatase_C"/>
    <property type="match status" value="1"/>
</dbReference>
<evidence type="ECO:0000256" key="4">
    <source>
        <dbReference type="ARBA" id="ARBA00022837"/>
    </source>
</evidence>
<dbReference type="PANTHER" id="PTHR42693:SF11">
    <property type="entry name" value="ARYLSULFATASE A"/>
    <property type="match status" value="1"/>
</dbReference>
<evidence type="ECO:0000259" key="6">
    <source>
        <dbReference type="Pfam" id="PF00884"/>
    </source>
</evidence>
<dbReference type="PROSITE" id="PS00149">
    <property type="entry name" value="SULFATASE_2"/>
    <property type="match status" value="1"/>
</dbReference>
<accession>A0ABV8JM92</accession>
<keyword evidence="8" id="KW-1185">Reference proteome</keyword>
<dbReference type="Gene3D" id="3.30.1120.10">
    <property type="match status" value="1"/>
</dbReference>
<keyword evidence="3" id="KW-0378">Hydrolase</keyword>
<evidence type="ECO:0000313" key="8">
    <source>
        <dbReference type="Proteomes" id="UP001595814"/>
    </source>
</evidence>
<sequence>MPNSITPKLLLTIILLLCLHIKTNAQNADAPPNFIIIFADDLGYGDLGIYGHPTIKTPHLDQMAFEGQKWTNFYVGASVCTPSRAALLTGRLPIRSGMASSKHRVLFPNSANGLPASEITLAEQMKKAGYTTACIGKWHLGHKKEYLPTNHGFDYYFGIPYSNDMDRLQGDEYKDYWSRNNEEIKTEHFNVPLFRNTEIIERPADQNSITTRYSNEAVKYIKEHKNKPFFIYLAHNLPHVPLFASKEFLGKSERGLYGDVLEEIDNGIGNILKTLKEEGLAENTIVVFTSDNGPWLPFKLNGGSAGQLRAGKGTTWEGGMRVPAIFWGPDHITPGSISDMGSTMDLFTTFSKMAGVDLPADRQLDGYDLASTLFSKEKSPRDHMIYYRGQEIYAIRKGKYKAHFSTQGAYGQFGKRENHPTPILYNLNVDPSEQYNIAEQHPEIVAEIKLLKEKHSSKVIKVKDQLAERE</sequence>
<dbReference type="PANTHER" id="PTHR42693">
    <property type="entry name" value="ARYLSULFATASE FAMILY MEMBER"/>
    <property type="match status" value="1"/>
</dbReference>
<dbReference type="Proteomes" id="UP001595814">
    <property type="component" value="Unassembled WGS sequence"/>
</dbReference>
<name>A0ABV8JM92_9FLAO</name>
<dbReference type="Gene3D" id="3.40.720.10">
    <property type="entry name" value="Alkaline Phosphatase, subunit A"/>
    <property type="match status" value="1"/>
</dbReference>
<evidence type="ECO:0000256" key="2">
    <source>
        <dbReference type="ARBA" id="ARBA00022723"/>
    </source>
</evidence>
<dbReference type="EMBL" id="JBHSAW010000004">
    <property type="protein sequence ID" value="MFC4095221.1"/>
    <property type="molecule type" value="Genomic_DNA"/>
</dbReference>
<feature type="chain" id="PRO_5045180501" evidence="5">
    <location>
        <begin position="28"/>
        <end position="470"/>
    </location>
</feature>
<gene>
    <name evidence="7" type="ORF">ACFOUT_05005</name>
</gene>
<reference evidence="8" key="1">
    <citation type="journal article" date="2019" name="Int. J. Syst. Evol. Microbiol.">
        <title>The Global Catalogue of Microorganisms (GCM) 10K type strain sequencing project: providing services to taxonomists for standard genome sequencing and annotation.</title>
        <authorList>
            <consortium name="The Broad Institute Genomics Platform"/>
            <consortium name="The Broad Institute Genome Sequencing Center for Infectious Disease"/>
            <person name="Wu L."/>
            <person name="Ma J."/>
        </authorList>
    </citation>
    <scope>NUCLEOTIDE SEQUENCE [LARGE SCALE GENOMIC DNA]</scope>
    <source>
        <strain evidence="8">CECT 7477</strain>
    </source>
</reference>
<keyword evidence="5" id="KW-0732">Signal</keyword>